<dbReference type="GO" id="GO:1904680">
    <property type="term" value="F:peptide transmembrane transporter activity"/>
    <property type="evidence" value="ECO:0007669"/>
    <property type="project" value="TreeGrafter"/>
</dbReference>
<dbReference type="InterPro" id="IPR039424">
    <property type="entry name" value="SBP_5"/>
</dbReference>
<dbReference type="Pfam" id="PF00496">
    <property type="entry name" value="SBP_bac_5"/>
    <property type="match status" value="1"/>
</dbReference>
<comment type="similarity">
    <text evidence="2">Belongs to the bacterial solute-binding protein 5 family.</text>
</comment>
<evidence type="ECO:0000313" key="7">
    <source>
        <dbReference type="EMBL" id="PSR22953.1"/>
    </source>
</evidence>
<dbReference type="PANTHER" id="PTHR30290">
    <property type="entry name" value="PERIPLASMIC BINDING COMPONENT OF ABC TRANSPORTER"/>
    <property type="match status" value="1"/>
</dbReference>
<dbReference type="Gene3D" id="3.10.105.10">
    <property type="entry name" value="Dipeptide-binding Protein, Domain 3"/>
    <property type="match status" value="1"/>
</dbReference>
<dbReference type="Proteomes" id="UP000241848">
    <property type="component" value="Unassembled WGS sequence"/>
</dbReference>
<keyword evidence="4 5" id="KW-0732">Signal</keyword>
<sequence length="572" mass="63302">MVLRRHHLALGAALCLTAPLLAAWSSNARNQSTTSAASVVVALPVQTSPNWFFPVLSASAYTDTNTQMYDLMYMPLVYFNNKDEADYSQSLASSIVSNATGSVYTIHLNPKWHWSNGAPVTAQDVVFTWDIMKAASGNGNLPWVYGGAGTGGMPNDLKSVVATSKYTVTITLNITANPNWFIHNDIGQFVIVPKASWNRYPSNMQKELTWIKSIANDPTAQPYHVVDGPYKFSSYTPNEEWIFTPNPSFDGHKSSIGRLIFQYQTSTSSEFAALRSGTVQVGYLPPAMWSVRKDLTGDKYWPSYLFGFNMMRLDENPGAEDGMGSVFSQAYVRQAMEMGIDQPAIISGIYHGQGIIEDSPVPSEPKTVFDDPALNKQLYPFNIKAGQKLLESHGWRLVHGVMTKGKQKFEFPLIYSSGDPAVQDTVELLQRDWAKEGIKISLVSMPFDNLVTTDHGKPSGWDAAYWGAGWTYEPDFYPTGGALFKTGAASNAGGYSNPTMNKLIEDTYLPATAAQSQKALFAYEAYAAKQVPYLWFPWLATLNESSTALKGVESTFNPIEDLYMPNYWTVKK</sequence>
<dbReference type="GO" id="GO:0030313">
    <property type="term" value="C:cell envelope"/>
    <property type="evidence" value="ECO:0007669"/>
    <property type="project" value="UniProtKB-SubCell"/>
</dbReference>
<feature type="chain" id="PRO_5039190100" evidence="5">
    <location>
        <begin position="23"/>
        <end position="572"/>
    </location>
</feature>
<dbReference type="InterPro" id="IPR030678">
    <property type="entry name" value="Peptide/Ni-bd"/>
</dbReference>
<dbReference type="InterPro" id="IPR000914">
    <property type="entry name" value="SBP_5_dom"/>
</dbReference>
<evidence type="ECO:0000256" key="4">
    <source>
        <dbReference type="ARBA" id="ARBA00022729"/>
    </source>
</evidence>
<dbReference type="GO" id="GO:0042597">
    <property type="term" value="C:periplasmic space"/>
    <property type="evidence" value="ECO:0007669"/>
    <property type="project" value="UniProtKB-ARBA"/>
</dbReference>
<dbReference type="GO" id="GO:0043190">
    <property type="term" value="C:ATP-binding cassette (ABC) transporter complex"/>
    <property type="evidence" value="ECO:0007669"/>
    <property type="project" value="InterPro"/>
</dbReference>
<feature type="signal peptide" evidence="5">
    <location>
        <begin position="1"/>
        <end position="22"/>
    </location>
</feature>
<dbReference type="GO" id="GO:0015833">
    <property type="term" value="P:peptide transport"/>
    <property type="evidence" value="ECO:0007669"/>
    <property type="project" value="TreeGrafter"/>
</dbReference>
<evidence type="ECO:0000313" key="8">
    <source>
        <dbReference type="Proteomes" id="UP000241848"/>
    </source>
</evidence>
<dbReference type="PANTHER" id="PTHR30290:SF10">
    <property type="entry name" value="PERIPLASMIC OLIGOPEPTIDE-BINDING PROTEIN-RELATED"/>
    <property type="match status" value="1"/>
</dbReference>
<accession>A0A2T2WL39</accession>
<protein>
    <submittedName>
        <fullName evidence="7">ABC transporter substrate-binding protein</fullName>
    </submittedName>
</protein>
<dbReference type="PIRSF" id="PIRSF002741">
    <property type="entry name" value="MppA"/>
    <property type="match status" value="1"/>
</dbReference>
<evidence type="ECO:0000256" key="5">
    <source>
        <dbReference type="SAM" id="SignalP"/>
    </source>
</evidence>
<gene>
    <name evidence="7" type="ORF">C7B45_04850</name>
</gene>
<keyword evidence="3" id="KW-0813">Transport</keyword>
<evidence type="ECO:0000256" key="3">
    <source>
        <dbReference type="ARBA" id="ARBA00022448"/>
    </source>
</evidence>
<evidence type="ECO:0000259" key="6">
    <source>
        <dbReference type="Pfam" id="PF00496"/>
    </source>
</evidence>
<evidence type="ECO:0000256" key="1">
    <source>
        <dbReference type="ARBA" id="ARBA00004196"/>
    </source>
</evidence>
<dbReference type="SUPFAM" id="SSF53850">
    <property type="entry name" value="Periplasmic binding protein-like II"/>
    <property type="match status" value="1"/>
</dbReference>
<reference evidence="7 8" key="1">
    <citation type="journal article" date="2014" name="BMC Genomics">
        <title>Comparison of environmental and isolate Sulfobacillus genomes reveals diverse carbon, sulfur, nitrogen, and hydrogen metabolisms.</title>
        <authorList>
            <person name="Justice N.B."/>
            <person name="Norman A."/>
            <person name="Brown C.T."/>
            <person name="Singh A."/>
            <person name="Thomas B.C."/>
            <person name="Banfield J.F."/>
        </authorList>
    </citation>
    <scope>NUCLEOTIDE SEQUENCE [LARGE SCALE GENOMIC DNA]</scope>
    <source>
        <strain evidence="7">AMDSBA3</strain>
    </source>
</reference>
<comment type="subcellular location">
    <subcellularLocation>
        <location evidence="1">Cell envelope</location>
    </subcellularLocation>
</comment>
<comment type="caution">
    <text evidence="7">The sequence shown here is derived from an EMBL/GenBank/DDBJ whole genome shotgun (WGS) entry which is preliminary data.</text>
</comment>
<evidence type="ECO:0000256" key="2">
    <source>
        <dbReference type="ARBA" id="ARBA00005695"/>
    </source>
</evidence>
<feature type="domain" description="Solute-binding protein family 5" evidence="6">
    <location>
        <begin position="89"/>
        <end position="476"/>
    </location>
</feature>
<name>A0A2T2WL39_9FIRM</name>
<dbReference type="Gene3D" id="3.40.190.10">
    <property type="entry name" value="Periplasmic binding protein-like II"/>
    <property type="match status" value="1"/>
</dbReference>
<dbReference type="AlphaFoldDB" id="A0A2T2WL39"/>
<proteinExistence type="inferred from homology"/>
<dbReference type="EMBL" id="PXYV01000010">
    <property type="protein sequence ID" value="PSR22953.1"/>
    <property type="molecule type" value="Genomic_DNA"/>
</dbReference>
<dbReference type="CDD" id="cd08513">
    <property type="entry name" value="PBP2_thermophilic_Hb8_like"/>
    <property type="match status" value="1"/>
</dbReference>
<organism evidence="7 8">
    <name type="scientific">Sulfobacillus acidophilus</name>
    <dbReference type="NCBI Taxonomy" id="53633"/>
    <lineage>
        <taxon>Bacteria</taxon>
        <taxon>Bacillati</taxon>
        <taxon>Bacillota</taxon>
        <taxon>Clostridia</taxon>
        <taxon>Eubacteriales</taxon>
        <taxon>Clostridiales Family XVII. Incertae Sedis</taxon>
        <taxon>Sulfobacillus</taxon>
    </lineage>
</organism>